<dbReference type="Proteomes" id="UP000516660">
    <property type="component" value="Chromosome"/>
</dbReference>
<dbReference type="EMBL" id="CP061274">
    <property type="protein sequence ID" value="QOD42669.1"/>
    <property type="molecule type" value="Genomic_DNA"/>
</dbReference>
<dbReference type="AlphaFoldDB" id="A0A7L7YZ02"/>
<name>A0A7L7YZ02_9MICO</name>
<reference evidence="3 4" key="1">
    <citation type="submission" date="2020-08" db="EMBL/GenBank/DDBJ databases">
        <title>Description of Clavibacter zhangzhiyonge sp. nov., a phytopathogenic actinobacterium isolated from barley seeds, causing leaf brown spot and decline.</title>
        <authorList>
            <person name="Tian Q."/>
            <person name="Chuan J."/>
            <person name="Zhao W."/>
            <person name="Li X."/>
        </authorList>
    </citation>
    <scope>NUCLEOTIDE SEQUENCE [LARGE SCALE GENOMIC DNA]</scope>
    <source>
        <strain evidence="3 4">DM1</strain>
    </source>
</reference>
<feature type="compositionally biased region" description="Basic and acidic residues" evidence="1">
    <location>
        <begin position="84"/>
        <end position="98"/>
    </location>
</feature>
<evidence type="ECO:0000256" key="2">
    <source>
        <dbReference type="SAM" id="Phobius"/>
    </source>
</evidence>
<protein>
    <submittedName>
        <fullName evidence="3">Uncharacterized protein</fullName>
    </submittedName>
</protein>
<keyword evidence="2" id="KW-1133">Transmembrane helix</keyword>
<evidence type="ECO:0000256" key="1">
    <source>
        <dbReference type="SAM" id="MobiDB-lite"/>
    </source>
</evidence>
<organism evidence="3 4">
    <name type="scientific">Clavibacter zhangzhiyongii</name>
    <dbReference type="NCBI Taxonomy" id="2768071"/>
    <lineage>
        <taxon>Bacteria</taxon>
        <taxon>Bacillati</taxon>
        <taxon>Actinomycetota</taxon>
        <taxon>Actinomycetes</taxon>
        <taxon>Micrococcales</taxon>
        <taxon>Microbacteriaceae</taxon>
        <taxon>Clavibacter</taxon>
    </lineage>
</organism>
<proteinExistence type="predicted"/>
<feature type="transmembrane region" description="Helical" evidence="2">
    <location>
        <begin position="6"/>
        <end position="23"/>
    </location>
</feature>
<feature type="region of interest" description="Disordered" evidence="1">
    <location>
        <begin position="81"/>
        <end position="105"/>
    </location>
</feature>
<evidence type="ECO:0000313" key="4">
    <source>
        <dbReference type="Proteomes" id="UP000516660"/>
    </source>
</evidence>
<keyword evidence="4" id="KW-1185">Reference proteome</keyword>
<evidence type="ECO:0000313" key="3">
    <source>
        <dbReference type="EMBL" id="QOD42669.1"/>
    </source>
</evidence>
<sequence>MTVLLDDHMWIGWLVLILGLIVVEMRRLDLAALCGGAAALAALLAGLLGAHWWLQVVVALAAAVALLRGARPALLRALPVDSPSSERRRHADDPRSGSDDEPGAP</sequence>
<dbReference type="KEGG" id="czh:H9X71_08440"/>
<feature type="transmembrane region" description="Helical" evidence="2">
    <location>
        <begin position="30"/>
        <end position="46"/>
    </location>
</feature>
<keyword evidence="2" id="KW-0812">Transmembrane</keyword>
<gene>
    <name evidence="3" type="ORF">H9X71_08440</name>
</gene>
<accession>A0A7L7YZ02</accession>
<keyword evidence="2" id="KW-0472">Membrane</keyword>
<dbReference type="RefSeq" id="WP_191146693.1">
    <property type="nucleotide sequence ID" value="NZ_CP061274.1"/>
</dbReference>